<dbReference type="InterPro" id="IPR027417">
    <property type="entry name" value="P-loop_NTPase"/>
</dbReference>
<dbReference type="Pfam" id="PF13521">
    <property type="entry name" value="AAA_28"/>
    <property type="match status" value="1"/>
</dbReference>
<feature type="domain" description="NadR/Ttd14 AAA" evidence="1">
    <location>
        <begin position="17"/>
        <end position="181"/>
    </location>
</feature>
<keyword evidence="3" id="KW-1185">Reference proteome</keyword>
<dbReference type="SUPFAM" id="SSF52540">
    <property type="entry name" value="P-loop containing nucleoside triphosphate hydrolases"/>
    <property type="match status" value="1"/>
</dbReference>
<dbReference type="EMBL" id="JBHTCF010000004">
    <property type="protein sequence ID" value="MFC7305197.1"/>
    <property type="molecule type" value="Genomic_DNA"/>
</dbReference>
<dbReference type="RefSeq" id="WP_381830373.1">
    <property type="nucleotide sequence ID" value="NZ_JBHTCF010000004.1"/>
</dbReference>
<dbReference type="Gene3D" id="3.40.50.300">
    <property type="entry name" value="P-loop containing nucleotide triphosphate hydrolases"/>
    <property type="match status" value="1"/>
</dbReference>
<evidence type="ECO:0000313" key="2">
    <source>
        <dbReference type="EMBL" id="MFC7305197.1"/>
    </source>
</evidence>
<dbReference type="InterPro" id="IPR038727">
    <property type="entry name" value="NadR/Ttd14_AAA_dom"/>
</dbReference>
<reference evidence="3" key="1">
    <citation type="journal article" date="2019" name="Int. J. Syst. Evol. Microbiol.">
        <title>The Global Catalogue of Microorganisms (GCM) 10K type strain sequencing project: providing services to taxonomists for standard genome sequencing and annotation.</title>
        <authorList>
            <consortium name="The Broad Institute Genomics Platform"/>
            <consortium name="The Broad Institute Genome Sequencing Center for Infectious Disease"/>
            <person name="Wu L."/>
            <person name="Ma J."/>
        </authorList>
    </citation>
    <scope>NUCLEOTIDE SEQUENCE [LARGE SCALE GENOMIC DNA]</scope>
    <source>
        <strain evidence="3">SYNS20</strain>
    </source>
</reference>
<protein>
    <submittedName>
        <fullName evidence="2">AAA family ATPase</fullName>
    </submittedName>
</protein>
<comment type="caution">
    <text evidence="2">The sequence shown here is derived from an EMBL/GenBank/DDBJ whole genome shotgun (WGS) entry which is preliminary data.</text>
</comment>
<name>A0ABW2JIN5_9ACTN</name>
<organism evidence="2 3">
    <name type="scientific">Streptomyces monticola</name>
    <dbReference type="NCBI Taxonomy" id="2666263"/>
    <lineage>
        <taxon>Bacteria</taxon>
        <taxon>Bacillati</taxon>
        <taxon>Actinomycetota</taxon>
        <taxon>Actinomycetes</taxon>
        <taxon>Kitasatosporales</taxon>
        <taxon>Streptomycetaceae</taxon>
        <taxon>Streptomyces</taxon>
    </lineage>
</organism>
<evidence type="ECO:0000259" key="1">
    <source>
        <dbReference type="Pfam" id="PF13521"/>
    </source>
</evidence>
<accession>A0ABW2JIN5</accession>
<dbReference type="Proteomes" id="UP001596523">
    <property type="component" value="Unassembled WGS sequence"/>
</dbReference>
<sequence>MRFTRPTRPTRLVDDFVVVTGGPGSGKTTLIDALEASGLARTQEAGRAVIQEQLAAGGRALPWTDRESFAELMLERELRSHREAADLGPGPVIFDRGVPDLVGYLRLEGLPLPAHMDAAARELRYHRRVFIAPPWPEIYAQDAERKQTFEVAVATYEAMAEVYPRYGYELVPLPLVPVAERVAFVRSCLGVGSSA</sequence>
<proteinExistence type="predicted"/>
<gene>
    <name evidence="2" type="ORF">ACFQVC_13315</name>
</gene>
<evidence type="ECO:0000313" key="3">
    <source>
        <dbReference type="Proteomes" id="UP001596523"/>
    </source>
</evidence>